<dbReference type="PANTHER" id="PTHR38776">
    <property type="entry name" value="MLTA-INTERACTING PROTEIN-RELATED"/>
    <property type="match status" value="1"/>
</dbReference>
<evidence type="ECO:0000256" key="2">
    <source>
        <dbReference type="ARBA" id="ARBA00005722"/>
    </source>
</evidence>
<dbReference type="AlphaFoldDB" id="A0A1K2HIT5"/>
<dbReference type="Pfam" id="PF06629">
    <property type="entry name" value="MipA"/>
    <property type="match status" value="1"/>
</dbReference>
<evidence type="ECO:0000256" key="4">
    <source>
        <dbReference type="ARBA" id="ARBA00023136"/>
    </source>
</evidence>
<evidence type="ECO:0000256" key="6">
    <source>
        <dbReference type="SAM" id="SignalP"/>
    </source>
</evidence>
<dbReference type="RefSeq" id="WP_072428407.1">
    <property type="nucleotide sequence ID" value="NZ_FPKR01000006.1"/>
</dbReference>
<organism evidence="7 8">
    <name type="scientific">Chitinimonas taiwanensis DSM 18899</name>
    <dbReference type="NCBI Taxonomy" id="1121279"/>
    <lineage>
        <taxon>Bacteria</taxon>
        <taxon>Pseudomonadati</taxon>
        <taxon>Pseudomonadota</taxon>
        <taxon>Betaproteobacteria</taxon>
        <taxon>Neisseriales</taxon>
        <taxon>Chitinibacteraceae</taxon>
        <taxon>Chitinimonas</taxon>
    </lineage>
</organism>
<evidence type="ECO:0000256" key="3">
    <source>
        <dbReference type="ARBA" id="ARBA00022729"/>
    </source>
</evidence>
<sequence length="251" mass="27570">MLRTPLVLTLFASLSVPVLANENGWSLGIGVGAGQRTYRDQNTKVMPVPLVRYQGERFFVEGTALGMKLYETPQWGADLIAQVDFQSFDPDDAEQASFRALNERKPSALAGLRFNYNLSRQDSLGLSLLSDTGSQRRALIPTVSWKHGFAASGPQTQFFSSMELRYNPAKYNRYYYGISAEESARSGLSAYSPGSTPQLEVGLGINHRFDSGWSMTAIAGVKSISSKLKDSPMVERTEALGGVLGLSYRFD</sequence>
<keyword evidence="8" id="KW-1185">Reference proteome</keyword>
<proteinExistence type="inferred from homology"/>
<comment type="subcellular location">
    <subcellularLocation>
        <location evidence="1">Cell outer membrane</location>
    </subcellularLocation>
</comment>
<evidence type="ECO:0000256" key="1">
    <source>
        <dbReference type="ARBA" id="ARBA00004442"/>
    </source>
</evidence>
<protein>
    <submittedName>
        <fullName evidence="7">Outer membrane protein</fullName>
    </submittedName>
</protein>
<feature type="chain" id="PRO_5013267338" evidence="6">
    <location>
        <begin position="21"/>
        <end position="251"/>
    </location>
</feature>
<dbReference type="PANTHER" id="PTHR38776:SF1">
    <property type="entry name" value="MLTA-INTERACTING PROTEIN-RELATED"/>
    <property type="match status" value="1"/>
</dbReference>
<keyword evidence="5" id="KW-0998">Cell outer membrane</keyword>
<accession>A0A1K2HIT5</accession>
<evidence type="ECO:0000313" key="7">
    <source>
        <dbReference type="EMBL" id="SFZ76178.1"/>
    </source>
</evidence>
<evidence type="ECO:0000313" key="8">
    <source>
        <dbReference type="Proteomes" id="UP000186513"/>
    </source>
</evidence>
<gene>
    <name evidence="7" type="ORF">SAMN02745887_01906</name>
</gene>
<dbReference type="GO" id="GO:0009279">
    <property type="term" value="C:cell outer membrane"/>
    <property type="evidence" value="ECO:0007669"/>
    <property type="project" value="UniProtKB-SubCell"/>
</dbReference>
<comment type="similarity">
    <text evidence="2">Belongs to the MipA/OmpV family.</text>
</comment>
<keyword evidence="4" id="KW-0472">Membrane</keyword>
<dbReference type="InterPro" id="IPR010583">
    <property type="entry name" value="MipA"/>
</dbReference>
<reference evidence="7 8" key="1">
    <citation type="submission" date="2016-11" db="EMBL/GenBank/DDBJ databases">
        <authorList>
            <person name="Jaros S."/>
            <person name="Januszkiewicz K."/>
            <person name="Wedrychowicz H."/>
        </authorList>
    </citation>
    <scope>NUCLEOTIDE SEQUENCE [LARGE SCALE GENOMIC DNA]</scope>
    <source>
        <strain evidence="7 8">DSM 18899</strain>
    </source>
</reference>
<dbReference type="EMBL" id="FPKR01000006">
    <property type="protein sequence ID" value="SFZ76178.1"/>
    <property type="molecule type" value="Genomic_DNA"/>
</dbReference>
<evidence type="ECO:0000256" key="5">
    <source>
        <dbReference type="ARBA" id="ARBA00023237"/>
    </source>
</evidence>
<feature type="signal peptide" evidence="6">
    <location>
        <begin position="1"/>
        <end position="20"/>
    </location>
</feature>
<keyword evidence="3 6" id="KW-0732">Signal</keyword>
<name>A0A1K2HIT5_9NEIS</name>
<dbReference type="STRING" id="1121279.SAMN02745887_01906"/>
<dbReference type="OrthoDB" id="8585044at2"/>
<dbReference type="Proteomes" id="UP000186513">
    <property type="component" value="Unassembled WGS sequence"/>
</dbReference>